<evidence type="ECO:0000313" key="4">
    <source>
        <dbReference type="Proteomes" id="UP000266841"/>
    </source>
</evidence>
<protein>
    <recommendedName>
        <fullName evidence="2">DUF6742 domain-containing protein</fullName>
    </recommendedName>
</protein>
<sequence length="228" mass="23655">MTRTSNSSPDDTRTSREKTEDGEELVSSTCEGTCFAGVNDGDGPMDDAEQISAFLGRRERDESETSNVPQPSSAAQSNSAAADIEVGASTGSASAYVCLVDDVEGPMNVAQISATLEEQDLAKKAEAQRIRSAAIPPSRLASSFPPSRRESSASSASSVQRSLAETNLAASAQELTIPRDGLDGQASAQRALSIESAGFASVPSSIMAEAYTVPDTPVFTASIVEITP</sequence>
<reference evidence="3 4" key="1">
    <citation type="journal article" date="2012" name="Genome Biol.">
        <title>Genome and low-iron response of an oceanic diatom adapted to chronic iron limitation.</title>
        <authorList>
            <person name="Lommer M."/>
            <person name="Specht M."/>
            <person name="Roy A.S."/>
            <person name="Kraemer L."/>
            <person name="Andreson R."/>
            <person name="Gutowska M.A."/>
            <person name="Wolf J."/>
            <person name="Bergner S.V."/>
            <person name="Schilhabel M.B."/>
            <person name="Klostermeier U.C."/>
            <person name="Beiko R.G."/>
            <person name="Rosenstiel P."/>
            <person name="Hippler M."/>
            <person name="Laroche J."/>
        </authorList>
    </citation>
    <scope>NUCLEOTIDE SEQUENCE [LARGE SCALE GENOMIC DNA]</scope>
    <source>
        <strain evidence="3 4">CCMP1005</strain>
    </source>
</reference>
<feature type="compositionally biased region" description="Basic and acidic residues" evidence="1">
    <location>
        <begin position="10"/>
        <end position="19"/>
    </location>
</feature>
<dbReference type="EMBL" id="AGNL01001468">
    <property type="protein sequence ID" value="EJK76979.1"/>
    <property type="molecule type" value="Genomic_DNA"/>
</dbReference>
<evidence type="ECO:0000313" key="3">
    <source>
        <dbReference type="EMBL" id="EJK76979.1"/>
    </source>
</evidence>
<accession>K0TIS3</accession>
<feature type="non-terminal residue" evidence="3">
    <location>
        <position position="228"/>
    </location>
</feature>
<dbReference type="InterPro" id="IPR046630">
    <property type="entry name" value="DUF6742"/>
</dbReference>
<feature type="region of interest" description="Disordered" evidence="1">
    <location>
        <begin position="127"/>
        <end position="160"/>
    </location>
</feature>
<organism evidence="3 4">
    <name type="scientific">Thalassiosira oceanica</name>
    <name type="common">Marine diatom</name>
    <dbReference type="NCBI Taxonomy" id="159749"/>
    <lineage>
        <taxon>Eukaryota</taxon>
        <taxon>Sar</taxon>
        <taxon>Stramenopiles</taxon>
        <taxon>Ochrophyta</taxon>
        <taxon>Bacillariophyta</taxon>
        <taxon>Coscinodiscophyceae</taxon>
        <taxon>Thalassiosirophycidae</taxon>
        <taxon>Thalassiosirales</taxon>
        <taxon>Thalassiosiraceae</taxon>
        <taxon>Thalassiosira</taxon>
    </lineage>
</organism>
<gene>
    <name evidence="3" type="ORF">THAOC_01221</name>
</gene>
<feature type="domain" description="DUF6742" evidence="2">
    <location>
        <begin position="89"/>
        <end position="131"/>
    </location>
</feature>
<keyword evidence="4" id="KW-1185">Reference proteome</keyword>
<comment type="caution">
    <text evidence="3">The sequence shown here is derived from an EMBL/GenBank/DDBJ whole genome shotgun (WGS) entry which is preliminary data.</text>
</comment>
<name>K0TIS3_THAOC</name>
<evidence type="ECO:0000259" key="2">
    <source>
        <dbReference type="Pfam" id="PF20527"/>
    </source>
</evidence>
<proteinExistence type="predicted"/>
<feature type="compositionally biased region" description="Low complexity" evidence="1">
    <location>
        <begin position="141"/>
        <end position="160"/>
    </location>
</feature>
<dbReference type="Proteomes" id="UP000266841">
    <property type="component" value="Unassembled WGS sequence"/>
</dbReference>
<feature type="compositionally biased region" description="Low complexity" evidence="1">
    <location>
        <begin position="72"/>
        <end position="81"/>
    </location>
</feature>
<evidence type="ECO:0000256" key="1">
    <source>
        <dbReference type="SAM" id="MobiDB-lite"/>
    </source>
</evidence>
<dbReference type="Pfam" id="PF20527">
    <property type="entry name" value="DUF6742"/>
    <property type="match status" value="1"/>
</dbReference>
<dbReference type="AlphaFoldDB" id="K0TIS3"/>
<feature type="region of interest" description="Disordered" evidence="1">
    <location>
        <begin position="1"/>
        <end position="81"/>
    </location>
</feature>